<organism evidence="1 2">
    <name type="scientific">Aerosticca soli</name>
    <dbReference type="NCBI Taxonomy" id="2010829"/>
    <lineage>
        <taxon>Bacteria</taxon>
        <taxon>Pseudomonadati</taxon>
        <taxon>Pseudomonadota</taxon>
        <taxon>Gammaproteobacteria</taxon>
        <taxon>Lysobacterales</taxon>
        <taxon>Rhodanobacteraceae</taxon>
        <taxon>Aerosticca</taxon>
    </lineage>
</organism>
<dbReference type="EMBL" id="AP018560">
    <property type="protein sequence ID" value="BBD79546.1"/>
    <property type="molecule type" value="Genomic_DNA"/>
</dbReference>
<proteinExistence type="predicted"/>
<dbReference type="KEGG" id="rbd:ALSL_0881"/>
<reference evidence="2" key="1">
    <citation type="submission" date="2018-04" db="EMBL/GenBank/DDBJ databases">
        <authorList>
            <person name="Watanabe M."/>
            <person name="Kojima H."/>
        </authorList>
    </citation>
    <scope>NUCLEOTIDE SEQUENCE [LARGE SCALE GENOMIC DNA]</scope>
    <source>
        <strain evidence="2">Dysh456</strain>
    </source>
</reference>
<dbReference type="InterPro" id="IPR052517">
    <property type="entry name" value="GlcG_carb_metab_protein"/>
</dbReference>
<dbReference type="PANTHER" id="PTHR34309">
    <property type="entry name" value="SLR1406 PROTEIN"/>
    <property type="match status" value="1"/>
</dbReference>
<sequence length="140" mass="14185">MLHWRTAFKAIEAAIGHAESLGVRVNAAMCDAGGNLIAFLRMPAAPLHSITIAEDKAYTAASFGIATGAWAALLGGDEHLRAGLMLRPRLVMLGGGLPLLRDGQCLGGIGVSGGSEAQDVLCASAGLAAIGFETPHPSPG</sequence>
<dbReference type="AlphaFoldDB" id="A0A2Z6E3B0"/>
<evidence type="ECO:0000313" key="2">
    <source>
        <dbReference type="Proteomes" id="UP000270530"/>
    </source>
</evidence>
<gene>
    <name evidence="1" type="ORF">ALSL_0881</name>
</gene>
<dbReference type="Proteomes" id="UP000270530">
    <property type="component" value="Chromosome"/>
</dbReference>
<reference evidence="2" key="2">
    <citation type="submission" date="2018-06" db="EMBL/GenBank/DDBJ databases">
        <title>Genome sequence of Rhodanobacteraceae bacterium strain Dysh456.</title>
        <authorList>
            <person name="Fukui M."/>
        </authorList>
    </citation>
    <scope>NUCLEOTIDE SEQUENCE [LARGE SCALE GENOMIC DNA]</scope>
    <source>
        <strain evidence="2">Dysh456</strain>
    </source>
</reference>
<dbReference type="Gene3D" id="3.30.450.150">
    <property type="entry name" value="Haem-degrading domain"/>
    <property type="match status" value="1"/>
</dbReference>
<dbReference type="PANTHER" id="PTHR34309:SF1">
    <property type="entry name" value="PROTEIN GLCG"/>
    <property type="match status" value="1"/>
</dbReference>
<dbReference type="InterPro" id="IPR005624">
    <property type="entry name" value="PduO/GlcC-like"/>
</dbReference>
<name>A0A2Z6E3B0_9GAMM</name>
<accession>A0A2Z6E3B0</accession>
<keyword evidence="2" id="KW-1185">Reference proteome</keyword>
<dbReference type="SUPFAM" id="SSF143744">
    <property type="entry name" value="GlcG-like"/>
    <property type="match status" value="1"/>
</dbReference>
<dbReference type="Pfam" id="PF03928">
    <property type="entry name" value="HbpS-like"/>
    <property type="match status" value="1"/>
</dbReference>
<evidence type="ECO:0000313" key="1">
    <source>
        <dbReference type="EMBL" id="BBD79546.1"/>
    </source>
</evidence>
<protein>
    <submittedName>
        <fullName evidence="1">Protein GlcG</fullName>
    </submittedName>
</protein>
<dbReference type="InterPro" id="IPR038084">
    <property type="entry name" value="PduO/GlcC-like_sf"/>
</dbReference>